<evidence type="ECO:0000313" key="3">
    <source>
        <dbReference type="Proteomes" id="UP000825890"/>
    </source>
</evidence>
<dbReference type="Proteomes" id="UP000825890">
    <property type="component" value="Unassembled WGS sequence"/>
</dbReference>
<name>A0A9P3CLW4_9PEZI</name>
<evidence type="ECO:0000259" key="1">
    <source>
        <dbReference type="PROSITE" id="PS50097"/>
    </source>
</evidence>
<evidence type="ECO:0000313" key="2">
    <source>
        <dbReference type="EMBL" id="GIZ45612.1"/>
    </source>
</evidence>
<dbReference type="RefSeq" id="XP_044660099.1">
    <property type="nucleotide sequence ID" value="XM_044804164.1"/>
</dbReference>
<comment type="caution">
    <text evidence="2">The sequence shown here is derived from an EMBL/GenBank/DDBJ whole genome shotgun (WGS) entry which is preliminary data.</text>
</comment>
<dbReference type="CDD" id="cd18186">
    <property type="entry name" value="BTB_POZ_ZBTB_KLHL-like"/>
    <property type="match status" value="1"/>
</dbReference>
<dbReference type="OrthoDB" id="3649185at2759"/>
<protein>
    <recommendedName>
        <fullName evidence="1">BTB domain-containing protein</fullName>
    </recommendedName>
</protein>
<dbReference type="PROSITE" id="PS50097">
    <property type="entry name" value="BTB"/>
    <property type="match status" value="1"/>
</dbReference>
<dbReference type="SMART" id="SM00225">
    <property type="entry name" value="BTB"/>
    <property type="match status" value="1"/>
</dbReference>
<proteinExistence type="predicted"/>
<sequence>MADSIGATPGEVPTGPKPLLKTLRKAWYSPAYSDLKITCNGWEWEVHRVIVCHASEFFKSCCENFKEASTGIVDLPDDDREVVGAMLTYLYTADYNDKINIGVPRTLFQVHVHTIADKYGILDLCRVAEAKFAELATSEWKGPDFAQAVEEMFTTAPDSKRILQKTALSIVVKHAKVLFTDESSVFAEISRKVAPFAHEVSTQLLTAKLREGENELRYECPACKETFICKKFAVAPDDFTAFYAYCPCCNRKHHTHRFTVVESRFERTTA</sequence>
<accession>A0A9P3CLW4</accession>
<dbReference type="GeneID" id="68294346"/>
<dbReference type="InterPro" id="IPR011333">
    <property type="entry name" value="SKP1/BTB/POZ_sf"/>
</dbReference>
<organism evidence="2 3">
    <name type="scientific">Cercospora kikuchii</name>
    <dbReference type="NCBI Taxonomy" id="84275"/>
    <lineage>
        <taxon>Eukaryota</taxon>
        <taxon>Fungi</taxon>
        <taxon>Dikarya</taxon>
        <taxon>Ascomycota</taxon>
        <taxon>Pezizomycotina</taxon>
        <taxon>Dothideomycetes</taxon>
        <taxon>Dothideomycetidae</taxon>
        <taxon>Mycosphaerellales</taxon>
        <taxon>Mycosphaerellaceae</taxon>
        <taxon>Cercospora</taxon>
    </lineage>
</organism>
<dbReference type="InterPro" id="IPR000210">
    <property type="entry name" value="BTB/POZ_dom"/>
</dbReference>
<dbReference type="Gene3D" id="3.30.710.10">
    <property type="entry name" value="Potassium Channel Kv1.1, Chain A"/>
    <property type="match status" value="1"/>
</dbReference>
<dbReference type="AlphaFoldDB" id="A0A9P3CLW4"/>
<gene>
    <name evidence="2" type="ORF">CKM354_000877100</name>
</gene>
<dbReference type="SUPFAM" id="SSF54695">
    <property type="entry name" value="POZ domain"/>
    <property type="match status" value="1"/>
</dbReference>
<keyword evidence="3" id="KW-1185">Reference proteome</keyword>
<dbReference type="PANTHER" id="PTHR47843:SF5">
    <property type="entry name" value="BTB_POZ DOMAIN PROTEIN"/>
    <property type="match status" value="1"/>
</dbReference>
<feature type="domain" description="BTB" evidence="1">
    <location>
        <begin position="33"/>
        <end position="99"/>
    </location>
</feature>
<reference evidence="2 3" key="1">
    <citation type="submission" date="2021-01" db="EMBL/GenBank/DDBJ databases">
        <title>Cercospora kikuchii MAFF 305040 whole genome shotgun sequence.</title>
        <authorList>
            <person name="Kashiwa T."/>
            <person name="Suzuki T."/>
        </authorList>
    </citation>
    <scope>NUCLEOTIDE SEQUENCE [LARGE SCALE GENOMIC DNA]</scope>
    <source>
        <strain evidence="2 3">MAFF 305040</strain>
    </source>
</reference>
<dbReference type="Pfam" id="PF00651">
    <property type="entry name" value="BTB"/>
    <property type="match status" value="1"/>
</dbReference>
<dbReference type="EMBL" id="BOLY01000005">
    <property type="protein sequence ID" value="GIZ45612.1"/>
    <property type="molecule type" value="Genomic_DNA"/>
</dbReference>
<dbReference type="PANTHER" id="PTHR47843">
    <property type="entry name" value="BTB DOMAIN-CONTAINING PROTEIN-RELATED"/>
    <property type="match status" value="1"/>
</dbReference>